<evidence type="ECO:0008006" key="4">
    <source>
        <dbReference type="Google" id="ProtNLM"/>
    </source>
</evidence>
<comment type="caution">
    <text evidence="2">The sequence shown here is derived from an EMBL/GenBank/DDBJ whole genome shotgun (WGS) entry which is preliminary data.</text>
</comment>
<protein>
    <recommendedName>
        <fullName evidence="4">Transmembrane protein</fullName>
    </recommendedName>
</protein>
<sequence length="198" mass="21614">MFTDLARRWWRRSPWVRNPLMRLPDRIERTAVAVGIAALVLLIPIAATIGSVTYSDLSLRSQQQRAEYVRVDARVVDADKSARSETDGVTTVAGTATVQWTAPDGSVRSGATDVPSALRMGETTPIWRDAAGDLVRAPDTGAGAVVNGVATAVFAWFLGAVVIAGLVLLIALAGERSRMQHWDRDWQQFLQARDHPPR</sequence>
<dbReference type="RefSeq" id="WP_269602613.1">
    <property type="nucleotide sequence ID" value="NZ_JAPWIJ010000002.1"/>
</dbReference>
<accession>A0ABT4MAG0</accession>
<keyword evidence="1" id="KW-1133">Transmembrane helix</keyword>
<name>A0ABT4MAG0_9NOCA</name>
<evidence type="ECO:0000313" key="2">
    <source>
        <dbReference type="EMBL" id="MCZ4517943.1"/>
    </source>
</evidence>
<keyword evidence="1" id="KW-0472">Membrane</keyword>
<reference evidence="2" key="1">
    <citation type="submission" date="2022-12" db="EMBL/GenBank/DDBJ databases">
        <authorList>
            <person name="Krivoruchko A.V."/>
            <person name="Elkin A."/>
        </authorList>
    </citation>
    <scope>NUCLEOTIDE SEQUENCE</scope>
    <source>
        <strain evidence="2">IEGM 1391</strain>
    </source>
</reference>
<evidence type="ECO:0000313" key="3">
    <source>
        <dbReference type="Proteomes" id="UP001081071"/>
    </source>
</evidence>
<feature type="transmembrane region" description="Helical" evidence="1">
    <location>
        <begin position="31"/>
        <end position="54"/>
    </location>
</feature>
<organism evidence="2 3">
    <name type="scientific">Rhodococcus ruber</name>
    <dbReference type="NCBI Taxonomy" id="1830"/>
    <lineage>
        <taxon>Bacteria</taxon>
        <taxon>Bacillati</taxon>
        <taxon>Actinomycetota</taxon>
        <taxon>Actinomycetes</taxon>
        <taxon>Mycobacteriales</taxon>
        <taxon>Nocardiaceae</taxon>
        <taxon>Rhodococcus</taxon>
    </lineage>
</organism>
<dbReference type="PANTHER" id="PTHR42305">
    <property type="entry name" value="MEMBRANE PROTEIN RV1733C-RELATED"/>
    <property type="match status" value="1"/>
</dbReference>
<proteinExistence type="predicted"/>
<dbReference type="EMBL" id="JAPWIJ010000002">
    <property type="protein sequence ID" value="MCZ4517943.1"/>
    <property type="molecule type" value="Genomic_DNA"/>
</dbReference>
<keyword evidence="3" id="KW-1185">Reference proteome</keyword>
<dbReference type="Proteomes" id="UP001081071">
    <property type="component" value="Unassembled WGS sequence"/>
</dbReference>
<dbReference type="InterPro" id="IPR039708">
    <property type="entry name" value="MT1774/Rv1733c-like"/>
</dbReference>
<keyword evidence="1" id="KW-0812">Transmembrane</keyword>
<evidence type="ECO:0000256" key="1">
    <source>
        <dbReference type="SAM" id="Phobius"/>
    </source>
</evidence>
<gene>
    <name evidence="2" type="ORF">O4220_05385</name>
</gene>
<feature type="transmembrane region" description="Helical" evidence="1">
    <location>
        <begin position="153"/>
        <end position="174"/>
    </location>
</feature>
<dbReference type="PANTHER" id="PTHR42305:SF1">
    <property type="entry name" value="MEMBRANE PROTEIN RV1733C-RELATED"/>
    <property type="match status" value="1"/>
</dbReference>